<dbReference type="GO" id="GO:0000014">
    <property type="term" value="F:single-stranded DNA endodeoxyribonuclease activity"/>
    <property type="evidence" value="ECO:0007669"/>
    <property type="project" value="TreeGrafter"/>
</dbReference>
<dbReference type="GO" id="GO:0000723">
    <property type="term" value="P:telomere maintenance"/>
    <property type="evidence" value="ECO:0007669"/>
    <property type="project" value="TreeGrafter"/>
</dbReference>
<evidence type="ECO:0000256" key="13">
    <source>
        <dbReference type="ARBA" id="ARBA00023211"/>
    </source>
</evidence>
<dbReference type="NCBIfam" id="TIGR00583">
    <property type="entry name" value="mre11"/>
    <property type="match status" value="1"/>
</dbReference>
<evidence type="ECO:0000313" key="22">
    <source>
        <dbReference type="Proteomes" id="UP000651452"/>
    </source>
</evidence>
<protein>
    <recommendedName>
        <fullName evidence="20">Mre11 DNA-binding domain-containing protein</fullName>
    </recommendedName>
</protein>
<keyword evidence="5" id="KW-0158">Chromosome</keyword>
<evidence type="ECO:0000256" key="5">
    <source>
        <dbReference type="ARBA" id="ARBA00022454"/>
    </source>
</evidence>
<reference evidence="21" key="1">
    <citation type="submission" date="2018-12" db="EMBL/GenBank/DDBJ databases">
        <authorList>
            <person name="Syme R.A."/>
            <person name="Farfan-Caceres L."/>
            <person name="Lichtenzveig J."/>
        </authorList>
    </citation>
    <scope>NUCLEOTIDE SEQUENCE</scope>
    <source>
        <strain evidence="21">Al4</strain>
    </source>
</reference>
<feature type="compositionally biased region" description="Low complexity" evidence="19">
    <location>
        <begin position="1339"/>
        <end position="1357"/>
    </location>
</feature>
<feature type="compositionally biased region" description="Basic residues" evidence="19">
    <location>
        <begin position="531"/>
        <end position="540"/>
    </location>
</feature>
<dbReference type="InterPro" id="IPR041796">
    <property type="entry name" value="Mre11_N"/>
</dbReference>
<feature type="compositionally biased region" description="Low complexity" evidence="19">
    <location>
        <begin position="654"/>
        <end position="684"/>
    </location>
</feature>
<feature type="compositionally biased region" description="Basic and acidic residues" evidence="19">
    <location>
        <begin position="1754"/>
        <end position="1803"/>
    </location>
</feature>
<dbReference type="InterPro" id="IPR038487">
    <property type="entry name" value="Mre11_capping_dom"/>
</dbReference>
<feature type="region of interest" description="Disordered" evidence="19">
    <location>
        <begin position="768"/>
        <end position="794"/>
    </location>
</feature>
<feature type="coiled-coil region" evidence="18">
    <location>
        <begin position="341"/>
        <end position="368"/>
    </location>
</feature>
<dbReference type="Gene3D" id="3.60.21.10">
    <property type="match status" value="1"/>
</dbReference>
<feature type="domain" description="Mre11 DNA-binding" evidence="20">
    <location>
        <begin position="295"/>
        <end position="475"/>
    </location>
</feature>
<dbReference type="Pfam" id="PF00149">
    <property type="entry name" value="Metallophos"/>
    <property type="match status" value="1"/>
</dbReference>
<dbReference type="GO" id="GO:0030870">
    <property type="term" value="C:Mre11 complex"/>
    <property type="evidence" value="ECO:0007669"/>
    <property type="project" value="InterPro"/>
</dbReference>
<dbReference type="Gene3D" id="3.30.110.110">
    <property type="entry name" value="Mre11, capping domain"/>
    <property type="match status" value="1"/>
</dbReference>
<dbReference type="Proteomes" id="UP000651452">
    <property type="component" value="Unassembled WGS sequence"/>
</dbReference>
<dbReference type="OrthoDB" id="30417at2759"/>
<gene>
    <name evidence="21" type="ORF">EKO04_006125</name>
</gene>
<dbReference type="CDD" id="cd00840">
    <property type="entry name" value="MPP_Mre11_N"/>
    <property type="match status" value="1"/>
</dbReference>
<dbReference type="PANTHER" id="PTHR10139:SF1">
    <property type="entry name" value="DOUBLE-STRAND BREAK REPAIR PROTEIN MRE11"/>
    <property type="match status" value="1"/>
</dbReference>
<comment type="similarity">
    <text evidence="4 17">Belongs to the MRE11/RAD32 family.</text>
</comment>
<keyword evidence="18" id="KW-0175">Coiled coil</keyword>
<evidence type="ECO:0000256" key="2">
    <source>
        <dbReference type="ARBA" id="ARBA00004123"/>
    </source>
</evidence>
<feature type="region of interest" description="Disordered" evidence="19">
    <location>
        <begin position="1663"/>
        <end position="1803"/>
    </location>
</feature>
<dbReference type="InterPro" id="IPR029052">
    <property type="entry name" value="Metallo-depent_PP-like"/>
</dbReference>
<feature type="compositionally biased region" description="Polar residues" evidence="19">
    <location>
        <begin position="1255"/>
        <end position="1271"/>
    </location>
</feature>
<keyword evidence="15 17" id="KW-0469">Meiosis</keyword>
<evidence type="ECO:0000256" key="17">
    <source>
        <dbReference type="RuleBase" id="RU003447"/>
    </source>
</evidence>
<keyword evidence="8 17" id="KW-0255">Endonuclease</keyword>
<feature type="region of interest" description="Disordered" evidence="19">
    <location>
        <begin position="1193"/>
        <end position="1374"/>
    </location>
</feature>
<dbReference type="SMART" id="SM01347">
    <property type="entry name" value="Mre11_DNA_bind"/>
    <property type="match status" value="1"/>
</dbReference>
<feature type="compositionally biased region" description="Acidic residues" evidence="19">
    <location>
        <begin position="614"/>
        <end position="641"/>
    </location>
</feature>
<keyword evidence="6 17" id="KW-0540">Nuclease</keyword>
<keyword evidence="7" id="KW-0479">Metal-binding</keyword>
<keyword evidence="9 17" id="KW-0227">DNA damage</keyword>
<dbReference type="EMBL" id="RZGK01000010">
    <property type="protein sequence ID" value="KAF9696263.1"/>
    <property type="molecule type" value="Genomic_DNA"/>
</dbReference>
<feature type="compositionally biased region" description="Acidic residues" evidence="19">
    <location>
        <begin position="716"/>
        <end position="728"/>
    </location>
</feature>
<evidence type="ECO:0000256" key="14">
    <source>
        <dbReference type="ARBA" id="ARBA00023242"/>
    </source>
</evidence>
<evidence type="ECO:0000256" key="4">
    <source>
        <dbReference type="ARBA" id="ARBA00009028"/>
    </source>
</evidence>
<dbReference type="GO" id="GO:0097552">
    <property type="term" value="P:mitochondrial double-strand break repair via homologous recombination"/>
    <property type="evidence" value="ECO:0007669"/>
    <property type="project" value="TreeGrafter"/>
</dbReference>
<evidence type="ECO:0000256" key="7">
    <source>
        <dbReference type="ARBA" id="ARBA00022723"/>
    </source>
</evidence>
<comment type="caution">
    <text evidence="21">The sequence shown here is derived from an EMBL/GenBank/DDBJ whole genome shotgun (WGS) entry which is preliminary data.</text>
</comment>
<feature type="compositionally biased region" description="Basic and acidic residues" evidence="19">
    <location>
        <begin position="1732"/>
        <end position="1747"/>
    </location>
</feature>
<dbReference type="FunFam" id="3.60.21.10:FF:000011">
    <property type="entry name" value="Double-strand break repair protein"/>
    <property type="match status" value="1"/>
</dbReference>
<comment type="cofactor">
    <cofactor evidence="1">
        <name>Mn(2+)</name>
        <dbReference type="ChEBI" id="CHEBI:29035"/>
    </cofactor>
</comment>
<accession>A0A8H7MIJ3</accession>
<proteinExistence type="inferred from homology"/>
<evidence type="ECO:0000256" key="12">
    <source>
        <dbReference type="ARBA" id="ARBA00023204"/>
    </source>
</evidence>
<feature type="coiled-coil region" evidence="18">
    <location>
        <begin position="1069"/>
        <end position="1096"/>
    </location>
</feature>
<dbReference type="InterPro" id="IPR004843">
    <property type="entry name" value="Calcineurin-like_PHP"/>
</dbReference>
<evidence type="ECO:0000256" key="1">
    <source>
        <dbReference type="ARBA" id="ARBA00001936"/>
    </source>
</evidence>
<evidence type="ECO:0000256" key="11">
    <source>
        <dbReference type="ARBA" id="ARBA00022839"/>
    </source>
</evidence>
<evidence type="ECO:0000313" key="21">
    <source>
        <dbReference type="EMBL" id="KAF9696263.1"/>
    </source>
</evidence>
<feature type="compositionally biased region" description="Low complexity" evidence="19">
    <location>
        <begin position="1719"/>
        <end position="1731"/>
    </location>
</feature>
<feature type="region of interest" description="Disordered" evidence="19">
    <location>
        <begin position="1505"/>
        <end position="1575"/>
    </location>
</feature>
<evidence type="ECO:0000256" key="18">
    <source>
        <dbReference type="SAM" id="Coils"/>
    </source>
</evidence>
<evidence type="ECO:0000256" key="15">
    <source>
        <dbReference type="ARBA" id="ARBA00023254"/>
    </source>
</evidence>
<comment type="subcellular location">
    <subcellularLocation>
        <location evidence="3">Chromosome</location>
    </subcellularLocation>
    <subcellularLocation>
        <location evidence="2">Nucleus</location>
    </subcellularLocation>
</comment>
<name>A0A8H7MIJ3_9PLEO</name>
<keyword evidence="12 17" id="KW-0234">DNA repair</keyword>
<dbReference type="GO" id="GO:0007095">
    <property type="term" value="P:mitotic G2 DNA damage checkpoint signaling"/>
    <property type="evidence" value="ECO:0007669"/>
    <property type="project" value="TreeGrafter"/>
</dbReference>
<keyword evidence="11 17" id="KW-0269">Exonuclease</keyword>
<keyword evidence="22" id="KW-1185">Reference proteome</keyword>
<dbReference type="GO" id="GO:0035861">
    <property type="term" value="C:site of double-strand break"/>
    <property type="evidence" value="ECO:0007669"/>
    <property type="project" value="TreeGrafter"/>
</dbReference>
<feature type="compositionally biased region" description="Polar residues" evidence="19">
    <location>
        <begin position="1512"/>
        <end position="1536"/>
    </location>
</feature>
<feature type="compositionally biased region" description="Polar residues" evidence="19">
    <location>
        <begin position="774"/>
        <end position="784"/>
    </location>
</feature>
<dbReference type="GO" id="GO:0031573">
    <property type="term" value="P:mitotic intra-S DNA damage checkpoint signaling"/>
    <property type="evidence" value="ECO:0007669"/>
    <property type="project" value="TreeGrafter"/>
</dbReference>
<dbReference type="PANTHER" id="PTHR10139">
    <property type="entry name" value="DOUBLE-STRAND BREAK REPAIR PROTEIN MRE11"/>
    <property type="match status" value="1"/>
</dbReference>
<dbReference type="GO" id="GO:0042138">
    <property type="term" value="P:meiotic DNA double-strand break formation"/>
    <property type="evidence" value="ECO:0007669"/>
    <property type="project" value="TreeGrafter"/>
</dbReference>
<evidence type="ECO:0000256" key="6">
    <source>
        <dbReference type="ARBA" id="ARBA00022722"/>
    </source>
</evidence>
<evidence type="ECO:0000256" key="8">
    <source>
        <dbReference type="ARBA" id="ARBA00022759"/>
    </source>
</evidence>
<dbReference type="GO" id="GO:0008296">
    <property type="term" value="F:3'-5'-DNA exonuclease activity"/>
    <property type="evidence" value="ECO:0007669"/>
    <property type="project" value="InterPro"/>
</dbReference>
<dbReference type="InterPro" id="IPR007281">
    <property type="entry name" value="Mre11_DNA-bd"/>
</dbReference>
<keyword evidence="10 17" id="KW-0378">Hydrolase</keyword>
<feature type="compositionally biased region" description="Polar residues" evidence="19">
    <location>
        <begin position="1216"/>
        <end position="1225"/>
    </location>
</feature>
<dbReference type="GO" id="GO:0000724">
    <property type="term" value="P:double-strand break repair via homologous recombination"/>
    <property type="evidence" value="ECO:0007669"/>
    <property type="project" value="TreeGrafter"/>
</dbReference>
<feature type="compositionally biased region" description="Polar residues" evidence="19">
    <location>
        <begin position="1358"/>
        <end position="1374"/>
    </location>
</feature>
<feature type="region of interest" description="Disordered" evidence="19">
    <location>
        <begin position="528"/>
        <end position="745"/>
    </location>
</feature>
<sequence length="1803" mass="198992">MPPRARGPQRGADTIRILVATDSHVGYNERDAHRQDDSWKTFDEVMSLAKTHDVDMVLHAGDLFHENKPSRKSMYHVMRSIRQNCLGEKPCELEMLSDASENFGGIFDHVNYEDEDINVAIPVFAIHGNHDDPSGEGSFSPLDLLQASGLVNYFGRTPEVDKIAVKPVLLQKGRTKLALYGLSNVRDERLFHTWRDGNVKFFQPGTQKDEWFNIMSVHQNHHAHTSTSYLPENFLPDFMDLVVWGHEHECLIDPRYNPEMGFHVMQPGSSVATSLMPGEAVPKHVAILSITGKEFTSESIRLKSVRPFIMKEIVLAEERAIKEKELWRLTDNRAKITQYLNQIVEDLIEEAKREWLELQDDRDENEEIEVPRPLVRLRVEYTAPQPGEFNVENPQRFSNRFMDRVANVNDIVQFHRKKKASNRTLKNNAEMPDEKTMQEITLSTVGVDRLVKEFLTAQSLTILPQNSFGDAVSQFVNKDDKHAMEQFVNESLNNQLKHLMDANEVDESEIANEMEQYRSQLEDLFASGQLKKTRKSKTKPKPVTWASEEDGPWNDQPGALIRSDNDGEDLGSIPTRKPAARGRAKAVGSTRQTAATKKAAPAAKGTRGKRKVIEEEEEEEEEEDENGDAIMISDDDEESAEDPFVKPAKKLPTKKAAPAAKAPARAKSPVKKTPAPARTKAPTASKQTTLSFSQPSTQRSQPTRGTASRGKKTAEPSDDEISDDDDAFEPAPTTRATRRRNNAGKWAFSAPSYIAHLPQSKYNHRFPESHRLPFSSQSVPTSLSSKHDLREGDGTPAMAPAYRVEELLALRDSVSESAVSLDRFADEDVIKEHVLRPSVSAQLIGRRSDRSLRPFVPRLAAPEVQREVTPETASAIVSTATYKRPSPSPSIKRGKAERLLKEHGSPPGLRVTAGGRIVPGDLPPLGTRPSFNIYNPQALRAAPGNIMAAQSQPSSNNSARIEIVDGQPIVVVGDRMFALPAVNNSSALPATASVTNDTLPKQTTDTASLSTQGVLPGLSFGPPRASSQTPFAGLDLPTLRAQQAAKKQELRTVEQTEVLQSSHQTEVWRASMIERKRNLIVELDTLRKQISTFEANPAIANQHNASTDPVGAMAASVPSLSSFVPPYQQPLAPSMYGFPATNPYAPMMMYPPPFGTFPSFPAVDPAPFVPPPVNPLPHSPGSINRRSRAIEIKPPHEESKKQTSSALDPKSPTYEPKSSSAQDTIPPTPSPNKRSPWRQHEVSESEKQPDRTLSHKPSLSSVDTTDFFPTNTHEHSSTRVAPTAGAARPARDESMVIPATPEKSWPASPWNENNTGRSRNDEPAPKIGSWPDAFGKPPSLSTLKQESSSQSSLPVQSHTLQTGSYLHSSSSNPMLNRFHSQQRAATEEVWPFSMPKAVAHIPSTYQEGFQAGYDHIGMPDSIEVLQGYIQGLLTFLADSLNNGRSSASARDSHRQAADSRTPSLQGLVAESMPHDSAVSMTFNRGEAPVGGQENMRASQGYGALNSRRDSAYSPQGTTRNAPASFPPSNDFTQDPRQLSDLKYPNPTGLFPERQSSGYRHMASPYPSPNDETSNALEKGVAPRSDVQMLNHGLGRPFSGSQLTNRTNANFQAMPRFYAVHKEVGPSGNDGNNMPAARPFANLRMSGLDGAMDDLADLVMETKVDDDRSPASRPTQFTAAPGSTDADETGASCFKPSGGKGKQKMTSSPTRPTESSQEMAASSPAKVPSSPKKSGEHSPAKAKLEKVTNRFRRSKKDDPRTMSSEEKVKRSEKWRQRFDYIKQTERAEIEGYREEESRRNGGRR</sequence>
<evidence type="ECO:0000259" key="20">
    <source>
        <dbReference type="SMART" id="SM01347"/>
    </source>
</evidence>
<evidence type="ECO:0000256" key="3">
    <source>
        <dbReference type="ARBA" id="ARBA00004286"/>
    </source>
</evidence>
<dbReference type="Pfam" id="PF04152">
    <property type="entry name" value="Mre11_DNA_bind"/>
    <property type="match status" value="1"/>
</dbReference>
<keyword evidence="13 17" id="KW-0464">Manganese</keyword>
<feature type="compositionally biased region" description="Low complexity" evidence="19">
    <location>
        <begin position="593"/>
        <end position="605"/>
    </location>
</feature>
<comment type="subunit">
    <text evidence="16">Component of the MRN complex composed of two heterodimers RAD50 and MRE11 associated with a single NBS1.</text>
</comment>
<dbReference type="GO" id="GO:0030145">
    <property type="term" value="F:manganese ion binding"/>
    <property type="evidence" value="ECO:0007669"/>
    <property type="project" value="InterPro"/>
</dbReference>
<evidence type="ECO:0000256" key="19">
    <source>
        <dbReference type="SAM" id="MobiDB-lite"/>
    </source>
</evidence>
<evidence type="ECO:0000256" key="10">
    <source>
        <dbReference type="ARBA" id="ARBA00022801"/>
    </source>
</evidence>
<dbReference type="SUPFAM" id="SSF56300">
    <property type="entry name" value="Metallo-dependent phosphatases"/>
    <property type="match status" value="1"/>
</dbReference>
<reference evidence="21" key="2">
    <citation type="submission" date="2020-09" db="EMBL/GenBank/DDBJ databases">
        <title>Reference genome assembly for Australian Ascochyta lentis isolate Al4.</title>
        <authorList>
            <person name="Lee R.C."/>
            <person name="Farfan-Caceres L.M."/>
            <person name="Debler J.W."/>
            <person name="Williams A.H."/>
            <person name="Henares B.M."/>
        </authorList>
    </citation>
    <scope>NUCLEOTIDE SEQUENCE</scope>
    <source>
        <strain evidence="21">Al4</strain>
    </source>
</reference>
<feature type="compositionally biased region" description="Polar residues" evidence="19">
    <location>
        <begin position="685"/>
        <end position="706"/>
    </location>
</feature>
<dbReference type="InterPro" id="IPR003701">
    <property type="entry name" value="Mre11"/>
</dbReference>
<dbReference type="GO" id="GO:0006303">
    <property type="term" value="P:double-strand break repair via nonhomologous end joining"/>
    <property type="evidence" value="ECO:0007669"/>
    <property type="project" value="TreeGrafter"/>
</dbReference>
<feature type="compositionally biased region" description="Polar residues" evidence="19">
    <location>
        <begin position="1703"/>
        <end position="1718"/>
    </location>
</feature>
<feature type="compositionally biased region" description="Basic and acidic residues" evidence="19">
    <location>
        <begin position="1238"/>
        <end position="1253"/>
    </location>
</feature>
<evidence type="ECO:0000256" key="9">
    <source>
        <dbReference type="ARBA" id="ARBA00022763"/>
    </source>
</evidence>
<keyword evidence="14 17" id="KW-0539">Nucleus</keyword>
<organism evidence="21 22">
    <name type="scientific">Ascochyta lentis</name>
    <dbReference type="NCBI Taxonomy" id="205686"/>
    <lineage>
        <taxon>Eukaryota</taxon>
        <taxon>Fungi</taxon>
        <taxon>Dikarya</taxon>
        <taxon>Ascomycota</taxon>
        <taxon>Pezizomycotina</taxon>
        <taxon>Dothideomycetes</taxon>
        <taxon>Pleosporomycetidae</taxon>
        <taxon>Pleosporales</taxon>
        <taxon>Pleosporineae</taxon>
        <taxon>Didymellaceae</taxon>
        <taxon>Ascochyta</taxon>
    </lineage>
</organism>
<evidence type="ECO:0000256" key="16">
    <source>
        <dbReference type="ARBA" id="ARBA00064981"/>
    </source>
</evidence>